<dbReference type="GO" id="GO:0016020">
    <property type="term" value="C:membrane"/>
    <property type="evidence" value="ECO:0007669"/>
    <property type="project" value="UniProtKB-SubCell"/>
</dbReference>
<dbReference type="PANTHER" id="PTHR10231">
    <property type="entry name" value="NUCLEOTIDE-SUGAR TRANSMEMBRANE TRANSPORTER"/>
    <property type="match status" value="1"/>
</dbReference>
<keyword evidence="5 6" id="KW-0472">Membrane</keyword>
<feature type="transmembrane region" description="Helical" evidence="6">
    <location>
        <begin position="113"/>
        <end position="133"/>
    </location>
</feature>
<dbReference type="Proteomes" id="UP001519460">
    <property type="component" value="Unassembled WGS sequence"/>
</dbReference>
<keyword evidence="2" id="KW-0762">Sugar transport</keyword>
<comment type="subcellular location">
    <subcellularLocation>
        <location evidence="1">Membrane</location>
        <topology evidence="1">Multi-pass membrane protein</topology>
    </subcellularLocation>
</comment>
<reference evidence="7 8" key="1">
    <citation type="journal article" date="2023" name="Sci. Data">
        <title>Genome assembly of the Korean intertidal mud-creeper Batillaria attramentaria.</title>
        <authorList>
            <person name="Patra A.K."/>
            <person name="Ho P.T."/>
            <person name="Jun S."/>
            <person name="Lee S.J."/>
            <person name="Kim Y."/>
            <person name="Won Y.J."/>
        </authorList>
    </citation>
    <scope>NUCLEOTIDE SEQUENCE [LARGE SCALE GENOMIC DNA]</scope>
    <source>
        <strain evidence="7">Wonlab-2016</strain>
    </source>
</reference>
<evidence type="ECO:0000313" key="8">
    <source>
        <dbReference type="Proteomes" id="UP001519460"/>
    </source>
</evidence>
<feature type="transmembrane region" description="Helical" evidence="6">
    <location>
        <begin position="12"/>
        <end position="30"/>
    </location>
</feature>
<dbReference type="EMBL" id="JACVVK020000170">
    <property type="protein sequence ID" value="KAK7487016.1"/>
    <property type="molecule type" value="Genomic_DNA"/>
</dbReference>
<keyword evidence="4 6" id="KW-1133">Transmembrane helix</keyword>
<proteinExistence type="predicted"/>
<accession>A0ABD0KIH1</accession>
<name>A0ABD0KIH1_9CAEN</name>
<protein>
    <submittedName>
        <fullName evidence="7">Uncharacterized protein</fullName>
    </submittedName>
</protein>
<dbReference type="AlphaFoldDB" id="A0ABD0KIH1"/>
<evidence type="ECO:0000256" key="3">
    <source>
        <dbReference type="ARBA" id="ARBA00022692"/>
    </source>
</evidence>
<dbReference type="Pfam" id="PF04142">
    <property type="entry name" value="Nuc_sug_transp"/>
    <property type="match status" value="1"/>
</dbReference>
<evidence type="ECO:0000256" key="6">
    <source>
        <dbReference type="SAM" id="Phobius"/>
    </source>
</evidence>
<gene>
    <name evidence="7" type="ORF">BaRGS_00021686</name>
</gene>
<comment type="caution">
    <text evidence="7">The sequence shown here is derived from an EMBL/GenBank/DDBJ whole genome shotgun (WGS) entry which is preliminary data.</text>
</comment>
<sequence length="161" mass="18457">MGWISADMFPTKLSFIVFIAYMGLFINQGILVTASKSKDNSYSYNTVTVVLMTECLKLIAASIVYLKDHTAAEFSAEFIKNRKVLMLYLVPAALYCLYNNLQFVNLANYDPTTYFLLLQFRVVVTGVVFQFLFKKKLSRKQWASVFILTPPWKKFKQGTSP</sequence>
<evidence type="ECO:0000313" key="7">
    <source>
        <dbReference type="EMBL" id="KAK7487016.1"/>
    </source>
</evidence>
<keyword evidence="8" id="KW-1185">Reference proteome</keyword>
<keyword evidence="2" id="KW-0813">Transport</keyword>
<evidence type="ECO:0000256" key="5">
    <source>
        <dbReference type="ARBA" id="ARBA00023136"/>
    </source>
</evidence>
<keyword evidence="3 6" id="KW-0812">Transmembrane</keyword>
<feature type="transmembrane region" description="Helical" evidence="6">
    <location>
        <begin position="42"/>
        <end position="65"/>
    </location>
</feature>
<evidence type="ECO:0000256" key="1">
    <source>
        <dbReference type="ARBA" id="ARBA00004141"/>
    </source>
</evidence>
<evidence type="ECO:0000256" key="2">
    <source>
        <dbReference type="ARBA" id="ARBA00022597"/>
    </source>
</evidence>
<feature type="transmembrane region" description="Helical" evidence="6">
    <location>
        <begin position="85"/>
        <end position="101"/>
    </location>
</feature>
<evidence type="ECO:0000256" key="4">
    <source>
        <dbReference type="ARBA" id="ARBA00022989"/>
    </source>
</evidence>
<organism evidence="7 8">
    <name type="scientific">Batillaria attramentaria</name>
    <dbReference type="NCBI Taxonomy" id="370345"/>
    <lineage>
        <taxon>Eukaryota</taxon>
        <taxon>Metazoa</taxon>
        <taxon>Spiralia</taxon>
        <taxon>Lophotrochozoa</taxon>
        <taxon>Mollusca</taxon>
        <taxon>Gastropoda</taxon>
        <taxon>Caenogastropoda</taxon>
        <taxon>Sorbeoconcha</taxon>
        <taxon>Cerithioidea</taxon>
        <taxon>Batillariidae</taxon>
        <taxon>Batillaria</taxon>
    </lineage>
</organism>
<dbReference type="InterPro" id="IPR007271">
    <property type="entry name" value="Nuc_sug_transpt"/>
</dbReference>